<keyword evidence="3" id="KW-0274">FAD</keyword>
<dbReference type="EMBL" id="FJOG01000039">
    <property type="protein sequence ID" value="CZR66722.1"/>
    <property type="molecule type" value="Genomic_DNA"/>
</dbReference>
<dbReference type="InterPro" id="IPR020946">
    <property type="entry name" value="Flavin_mOase-like"/>
</dbReference>
<name>A0A1L7XNX4_9HELO</name>
<keyword evidence="4" id="KW-0560">Oxidoreductase</keyword>
<dbReference type="Proteomes" id="UP000184330">
    <property type="component" value="Unassembled WGS sequence"/>
</dbReference>
<evidence type="ECO:0000256" key="2">
    <source>
        <dbReference type="ARBA" id="ARBA00022630"/>
    </source>
</evidence>
<keyword evidence="6" id="KW-1185">Reference proteome</keyword>
<reference evidence="5 6" key="1">
    <citation type="submission" date="2016-03" db="EMBL/GenBank/DDBJ databases">
        <authorList>
            <person name="Ploux O."/>
        </authorList>
    </citation>
    <scope>NUCLEOTIDE SEQUENCE [LARGE SCALE GENOMIC DNA]</scope>
    <source>
        <strain evidence="5 6">UAMH 11012</strain>
    </source>
</reference>
<evidence type="ECO:0000256" key="1">
    <source>
        <dbReference type="ARBA" id="ARBA00010139"/>
    </source>
</evidence>
<gene>
    <name evidence="5" type="ORF">PAC_16623</name>
</gene>
<dbReference type="PANTHER" id="PTHR42877:SF11">
    <property type="entry name" value="MONOOXYGENASE, PUTATIVE (AFU_ORTHOLOGUE AFUA_6G13790)-RELATED"/>
    <property type="match status" value="1"/>
</dbReference>
<organism evidence="5 6">
    <name type="scientific">Phialocephala subalpina</name>
    <dbReference type="NCBI Taxonomy" id="576137"/>
    <lineage>
        <taxon>Eukaryota</taxon>
        <taxon>Fungi</taxon>
        <taxon>Dikarya</taxon>
        <taxon>Ascomycota</taxon>
        <taxon>Pezizomycotina</taxon>
        <taxon>Leotiomycetes</taxon>
        <taxon>Helotiales</taxon>
        <taxon>Mollisiaceae</taxon>
        <taxon>Phialocephala</taxon>
        <taxon>Phialocephala fortinii species complex</taxon>
    </lineage>
</organism>
<evidence type="ECO:0000256" key="4">
    <source>
        <dbReference type="ARBA" id="ARBA00023002"/>
    </source>
</evidence>
<evidence type="ECO:0000313" key="6">
    <source>
        <dbReference type="Proteomes" id="UP000184330"/>
    </source>
</evidence>
<accession>A0A1L7XNX4</accession>
<dbReference type="InterPro" id="IPR051209">
    <property type="entry name" value="FAD-bind_Monooxygenase_sf"/>
</dbReference>
<dbReference type="OrthoDB" id="74360at2759"/>
<protein>
    <submittedName>
        <fullName evidence="5">Related to monooxigenase</fullName>
    </submittedName>
</protein>
<dbReference type="Pfam" id="PF00743">
    <property type="entry name" value="FMO-like"/>
    <property type="match status" value="1"/>
</dbReference>
<dbReference type="AlphaFoldDB" id="A0A1L7XNX4"/>
<dbReference type="GO" id="GO:0050660">
    <property type="term" value="F:flavin adenine dinucleotide binding"/>
    <property type="evidence" value="ECO:0007669"/>
    <property type="project" value="InterPro"/>
</dbReference>
<dbReference type="SUPFAM" id="SSF51905">
    <property type="entry name" value="FAD/NAD(P)-binding domain"/>
    <property type="match status" value="2"/>
</dbReference>
<dbReference type="InterPro" id="IPR036188">
    <property type="entry name" value="FAD/NAD-bd_sf"/>
</dbReference>
<dbReference type="GO" id="GO:0004499">
    <property type="term" value="F:N,N-dimethylaniline monooxygenase activity"/>
    <property type="evidence" value="ECO:0007669"/>
    <property type="project" value="InterPro"/>
</dbReference>
<dbReference type="PANTHER" id="PTHR42877">
    <property type="entry name" value="L-ORNITHINE N(5)-MONOOXYGENASE-RELATED"/>
    <property type="match status" value="1"/>
</dbReference>
<evidence type="ECO:0000256" key="3">
    <source>
        <dbReference type="ARBA" id="ARBA00022827"/>
    </source>
</evidence>
<dbReference type="Gene3D" id="3.50.50.60">
    <property type="entry name" value="FAD/NAD(P)-binding domain"/>
    <property type="match status" value="2"/>
</dbReference>
<keyword evidence="2" id="KW-0285">Flavoprotein</keyword>
<comment type="similarity">
    <text evidence="1">Belongs to the FAD-binding monooxygenase family.</text>
</comment>
<dbReference type="GO" id="GO:0050661">
    <property type="term" value="F:NADP binding"/>
    <property type="evidence" value="ECO:0007669"/>
    <property type="project" value="InterPro"/>
</dbReference>
<proteinExistence type="inferred from homology"/>
<evidence type="ECO:0000313" key="5">
    <source>
        <dbReference type="EMBL" id="CZR66722.1"/>
    </source>
</evidence>
<sequence length="555" mass="63263">MGENHANGEHPPNWVPVWEQPIFNPKKLRIVCVGAGYSGLMLAYHMKNMNMESYIDLCIYEKNSDIGGVWFENRYPGAACDVPAHIYTFSFEPNPDWSMFYAGGSEIQAYIKRTAAKYGLDKPVRLNSKVVKSVWDETKKKWLIKVDQNGTIVEDEADVLVNASGIVNKWKMPNIEGLSDYKGKLVHSANWDATFDWTGKKVAVIGNGASGCQTVPHLQAKASKLVHFFRQPTWIIPNFVFQYARDGQNFAYTEDEKKEFRENPKKLYELRHEVEHAFNSIFSAFQKDSPQQAGFRQAVTDLMRQLLNNDENLIKQLVPDFPVGCRRITPNNGYLQAIQAPNASFSMDPIIRITETGIATSKCEEDFDLIVCATGFDSTFRPYWPVTGKNGISLNEKWKDNPQGYLGICAPDMPNYFMFVGPNSPYAHGDTLAIMEWTAEYILKWCKKIACEDISTVTVKKDIVDDFNIYSHEFLKRTVWAGGCRMWWKEGSVSPDGKITAMYAGSVLHFKEILENLRGEDFEIEYKSKNRFRFMGNGFTAREESDGDLAYFLTK</sequence>